<dbReference type="Pfam" id="PF00534">
    <property type="entry name" value="Glycos_transf_1"/>
    <property type="match status" value="1"/>
</dbReference>
<dbReference type="PANTHER" id="PTHR47779">
    <property type="entry name" value="SYNTHASE (CCG-9), PUTATIVE (AFU_ORTHOLOGUE AFUA_3G12100)-RELATED"/>
    <property type="match status" value="1"/>
</dbReference>
<dbReference type="Gene3D" id="3.40.50.2000">
    <property type="entry name" value="Glycogen Phosphorylase B"/>
    <property type="match status" value="2"/>
</dbReference>
<keyword evidence="6" id="KW-0119">Carbohydrate metabolism</keyword>
<dbReference type="EMBL" id="QNVI01000061">
    <property type="protein sequence ID" value="TDA37999.1"/>
    <property type="molecule type" value="Genomic_DNA"/>
</dbReference>
<comment type="caution">
    <text evidence="9">The sequence shown here is derived from an EMBL/GenBank/DDBJ whole genome shotgun (WGS) entry which is preliminary data.</text>
</comment>
<dbReference type="Proteomes" id="UP000316080">
    <property type="component" value="Unassembled WGS sequence"/>
</dbReference>
<organism evidence="9 11">
    <name type="scientific">Thermoproteota archaeon</name>
    <dbReference type="NCBI Taxonomy" id="2056631"/>
    <lineage>
        <taxon>Archaea</taxon>
        <taxon>Thermoproteota</taxon>
    </lineage>
</organism>
<gene>
    <name evidence="10" type="ORF">DSO09_05690</name>
    <name evidence="9" type="ORF">EF809_00325</name>
</gene>
<dbReference type="AlphaFoldDB" id="A0A520KH41"/>
<dbReference type="InterPro" id="IPR052078">
    <property type="entry name" value="Trehalose_Metab_GTase"/>
</dbReference>
<evidence type="ECO:0000313" key="9">
    <source>
        <dbReference type="EMBL" id="RZN57891.1"/>
    </source>
</evidence>
<evidence type="ECO:0000313" key="11">
    <source>
        <dbReference type="Proteomes" id="UP000316080"/>
    </source>
</evidence>
<evidence type="ECO:0000256" key="5">
    <source>
        <dbReference type="ARBA" id="ARBA00022679"/>
    </source>
</evidence>
<name>A0A520KH41_9CREN</name>
<dbReference type="PANTHER" id="PTHR47779:SF1">
    <property type="entry name" value="SYNTHASE (CCG-9), PUTATIVE (AFU_ORTHOLOGUE AFUA_3G12100)-RELATED"/>
    <property type="match status" value="1"/>
</dbReference>
<evidence type="ECO:0000256" key="4">
    <source>
        <dbReference type="ARBA" id="ARBA00022676"/>
    </source>
</evidence>
<evidence type="ECO:0000256" key="6">
    <source>
        <dbReference type="ARBA" id="ARBA00023277"/>
    </source>
</evidence>
<dbReference type="SUPFAM" id="SSF53756">
    <property type="entry name" value="UDP-Glycosyltransferase/glycogen phosphorylase"/>
    <property type="match status" value="1"/>
</dbReference>
<evidence type="ECO:0000259" key="8">
    <source>
        <dbReference type="Pfam" id="PF21269"/>
    </source>
</evidence>
<dbReference type="InterPro" id="IPR049438">
    <property type="entry name" value="TreT_GT1"/>
</dbReference>
<dbReference type="GO" id="GO:0006006">
    <property type="term" value="P:glucose metabolic process"/>
    <property type="evidence" value="ECO:0007669"/>
    <property type="project" value="UniProtKB-KW"/>
</dbReference>
<evidence type="ECO:0000256" key="1">
    <source>
        <dbReference type="ARBA" id="ARBA00009481"/>
    </source>
</evidence>
<dbReference type="InterPro" id="IPR001296">
    <property type="entry name" value="Glyco_trans_1"/>
</dbReference>
<evidence type="ECO:0000256" key="2">
    <source>
        <dbReference type="ARBA" id="ARBA00011738"/>
    </source>
</evidence>
<comment type="similarity">
    <text evidence="1">Belongs to the glycosyltransferase group 1 family. Glycosyltransferase 4 subfamily.</text>
</comment>
<protein>
    <submittedName>
        <fullName evidence="10">Glycosyl transferase family 1</fullName>
    </submittedName>
    <submittedName>
        <fullName evidence="9">Glycosyltransferase</fullName>
    </submittedName>
</protein>
<feature type="domain" description="Glycosyl transferase family 1" evidence="7">
    <location>
        <begin position="258"/>
        <end position="399"/>
    </location>
</feature>
<evidence type="ECO:0000256" key="3">
    <source>
        <dbReference type="ARBA" id="ARBA00022526"/>
    </source>
</evidence>
<evidence type="ECO:0000259" key="7">
    <source>
        <dbReference type="Pfam" id="PF00534"/>
    </source>
</evidence>
<keyword evidence="4" id="KW-0328">Glycosyltransferase</keyword>
<sequence>MRIEDYIPFVGKETVEEIKSISENLKDYEVLHINSTYIGGGVAELLRSIVPLMNSIGLKTEWKIIQGDDEFFKITKNFHNAIHGENIEISQNMINKYLEVNKVNAELINLDKDFVFVHDPQPLALIQYKKNGKWLWRCHIDISNPNQNLWNFLIKLISKYDGMIVHLPEYKRQDYIGPQFIVPPSIDPLSEKNIELSEDYIEDTLRKYDIDPERPIITQVSRFDKLKDPIGVIKAFELAKSRIRMIDFHGLLDEKKFAIDIFRILKYKEVLQLVLVGGLASDDPEGEKIFYETIKKATNDRNVHVLLLPSDAHKEINAIQRGSTIIIQKSIKEGFGLTVTEGMWKGKPVIGGKTGGIKYQIIDGETGFLVSNIREAAEKILYLIRNPDIRNKMGEKAKEHVRKNFLITRQLRDYLKILKILKESPLSSS</sequence>
<reference evidence="9 11" key="2">
    <citation type="journal article" date="2019" name="Nat. Microbiol.">
        <title>Wide diversity of methane and short-chain alkane metabolisms in uncultured archaea.</title>
        <authorList>
            <person name="Borrel G."/>
            <person name="Adam P.S."/>
            <person name="McKay L.J."/>
            <person name="Chen L.X."/>
            <person name="Sierra-Garcia I.N."/>
            <person name="Sieber C.M."/>
            <person name="Letourneur Q."/>
            <person name="Ghozlane A."/>
            <person name="Andersen G.L."/>
            <person name="Li W.J."/>
            <person name="Hallam S.J."/>
            <person name="Muyzer G."/>
            <person name="de Oliveira V.M."/>
            <person name="Inskeep W.P."/>
            <person name="Banfield J.F."/>
            <person name="Gribaldo S."/>
        </authorList>
    </citation>
    <scope>NUCLEOTIDE SEQUENCE [LARGE SCALE GENOMIC DNA]</scope>
    <source>
        <strain evidence="9">Verst-YHS</strain>
    </source>
</reference>
<accession>A0A520KH41</accession>
<dbReference type="Pfam" id="PF21269">
    <property type="entry name" value="TreT_GT1"/>
    <property type="match status" value="1"/>
</dbReference>
<proteinExistence type="inferred from homology"/>
<evidence type="ECO:0000313" key="10">
    <source>
        <dbReference type="EMBL" id="TDA37999.1"/>
    </source>
</evidence>
<dbReference type="GO" id="GO:0016757">
    <property type="term" value="F:glycosyltransferase activity"/>
    <property type="evidence" value="ECO:0007669"/>
    <property type="project" value="UniProtKB-KW"/>
</dbReference>
<dbReference type="Proteomes" id="UP000317265">
    <property type="component" value="Unassembled WGS sequence"/>
</dbReference>
<reference evidence="10 12" key="1">
    <citation type="journal article" date="2019" name="Nat. Microbiol.">
        <title>Expanding anaerobic alkane metabolism in the domain of Archaea.</title>
        <authorList>
            <person name="Wang Y."/>
            <person name="Wegener G."/>
            <person name="Hou J."/>
            <person name="Wang F."/>
            <person name="Xiao X."/>
        </authorList>
    </citation>
    <scope>NUCLEOTIDE SEQUENCE [LARGE SCALE GENOMIC DNA]</scope>
    <source>
        <strain evidence="10">WYZ-LMO11</strain>
    </source>
</reference>
<keyword evidence="3" id="KW-0313">Glucose metabolism</keyword>
<comment type="subunit">
    <text evidence="2">Homodimer.</text>
</comment>
<evidence type="ECO:0000313" key="12">
    <source>
        <dbReference type="Proteomes" id="UP000317265"/>
    </source>
</evidence>
<feature type="domain" description="Trehalose synthase N-terminal" evidence="8">
    <location>
        <begin position="32"/>
        <end position="171"/>
    </location>
</feature>
<keyword evidence="5 9" id="KW-0808">Transferase</keyword>
<dbReference type="EMBL" id="RXIH01000001">
    <property type="protein sequence ID" value="RZN57891.1"/>
    <property type="molecule type" value="Genomic_DNA"/>
</dbReference>